<keyword evidence="1" id="KW-0812">Transmembrane</keyword>
<evidence type="ECO:0000256" key="1">
    <source>
        <dbReference type="SAM" id="Phobius"/>
    </source>
</evidence>
<accession>A0A7Y4F136</accession>
<feature type="transmembrane region" description="Helical" evidence="1">
    <location>
        <begin position="35"/>
        <end position="52"/>
    </location>
</feature>
<protein>
    <submittedName>
        <fullName evidence="2">Uncharacterized protein</fullName>
    </submittedName>
</protein>
<gene>
    <name evidence="2" type="ORF">F0254_20420</name>
</gene>
<dbReference type="Proteomes" id="UP000532247">
    <property type="component" value="Unassembled WGS sequence"/>
</dbReference>
<keyword evidence="1" id="KW-0472">Membrane</keyword>
<sequence length="100" mass="11089">MKKHLGEDFRKLGINFISAVAIGFTLGGKEITIEIVALGVIGYITYIIGIFFSQRDDRTKSEKEKAEKKSKTSLISTLIPVDYGIIIYTTISKSEGEDDL</sequence>
<dbReference type="RefSeq" id="WP_025443181.1">
    <property type="nucleotide sequence ID" value="NZ_JAFLNX010000017.1"/>
</dbReference>
<evidence type="ECO:0000313" key="3">
    <source>
        <dbReference type="Proteomes" id="UP000532247"/>
    </source>
</evidence>
<feature type="transmembrane region" description="Helical" evidence="1">
    <location>
        <begin position="12"/>
        <end position="29"/>
    </location>
</feature>
<keyword evidence="1" id="KW-1133">Transmembrane helix</keyword>
<evidence type="ECO:0000313" key="2">
    <source>
        <dbReference type="EMBL" id="NOI11203.1"/>
    </source>
</evidence>
<proteinExistence type="predicted"/>
<dbReference type="EMBL" id="VTYF01000015">
    <property type="protein sequence ID" value="NOI11203.1"/>
    <property type="molecule type" value="Genomic_DNA"/>
</dbReference>
<comment type="caution">
    <text evidence="2">The sequence shown here is derived from an EMBL/GenBank/DDBJ whole genome shotgun (WGS) entry which is preliminary data.</text>
</comment>
<dbReference type="AlphaFoldDB" id="A0A7Y4F136"/>
<reference evidence="2 3" key="1">
    <citation type="submission" date="2019-09" db="EMBL/GenBank/DDBJ databases">
        <title>Draft genome sequencing and comparative genomics of hatchery-associated Vibrios.</title>
        <authorList>
            <person name="Kehlet-Delgado H."/>
            <person name="Mueller R.S."/>
        </authorList>
    </citation>
    <scope>NUCLEOTIDE SEQUENCE [LARGE SCALE GENOMIC DNA]</scope>
    <source>
        <strain evidence="2 3">081416A</strain>
    </source>
</reference>
<organism evidence="2 3">
    <name type="scientific">Vibrio alginolyticus</name>
    <dbReference type="NCBI Taxonomy" id="663"/>
    <lineage>
        <taxon>Bacteria</taxon>
        <taxon>Pseudomonadati</taxon>
        <taxon>Pseudomonadota</taxon>
        <taxon>Gammaproteobacteria</taxon>
        <taxon>Vibrionales</taxon>
        <taxon>Vibrionaceae</taxon>
        <taxon>Vibrio</taxon>
    </lineage>
</organism>
<name>A0A7Y4F136_VIBAL</name>
<feature type="transmembrane region" description="Helical" evidence="1">
    <location>
        <begin position="73"/>
        <end position="91"/>
    </location>
</feature>